<feature type="domain" description="HpaB/PvcC/4-BUDH N-terminal" evidence="5">
    <location>
        <begin position="7"/>
        <end position="271"/>
    </location>
</feature>
<dbReference type="InterPro" id="IPR024719">
    <property type="entry name" value="HpaB/PvcC/4-BUDH_C"/>
</dbReference>
<dbReference type="EC" id="1.14.14.9" evidence="6"/>
<evidence type="ECO:0000259" key="4">
    <source>
        <dbReference type="Pfam" id="PF03241"/>
    </source>
</evidence>
<dbReference type="RefSeq" id="WP_338062783.1">
    <property type="nucleotide sequence ID" value="NZ_CBCRXA010000010.1"/>
</dbReference>
<name>A0ABS2Q823_9BACL</name>
<keyword evidence="3 6" id="KW-0560">Oxidoreductase</keyword>
<feature type="domain" description="HpaB/PvcC/4-BUDH C-terminal" evidence="4">
    <location>
        <begin position="278"/>
        <end position="476"/>
    </location>
</feature>
<keyword evidence="1" id="KW-0285">Flavoprotein</keyword>
<proteinExistence type="predicted"/>
<dbReference type="SUPFAM" id="SSF47203">
    <property type="entry name" value="Acyl-CoA dehydrogenase C-terminal domain-like"/>
    <property type="match status" value="1"/>
</dbReference>
<evidence type="ECO:0000256" key="3">
    <source>
        <dbReference type="ARBA" id="ARBA00023002"/>
    </source>
</evidence>
<dbReference type="InterPro" id="IPR012687">
    <property type="entry name" value="HpaB_Deino-type"/>
</dbReference>
<accession>A0ABS2Q823</accession>
<evidence type="ECO:0000256" key="2">
    <source>
        <dbReference type="ARBA" id="ARBA00022827"/>
    </source>
</evidence>
<evidence type="ECO:0000313" key="7">
    <source>
        <dbReference type="Proteomes" id="UP000823201"/>
    </source>
</evidence>
<dbReference type="GO" id="GO:0052881">
    <property type="term" value="F:4-hydroxyphenylacetate 3-monooxygenase activity"/>
    <property type="evidence" value="ECO:0007669"/>
    <property type="project" value="UniProtKB-EC"/>
</dbReference>
<dbReference type="InterPro" id="IPR024674">
    <property type="entry name" value="HpaB/PvcC/4-BUDH_N"/>
</dbReference>
<dbReference type="Gene3D" id="2.40.110.10">
    <property type="entry name" value="Butyryl-CoA Dehydrogenase, subunit A, domain 2"/>
    <property type="match status" value="1"/>
</dbReference>
<dbReference type="PANTHER" id="PTHR36117">
    <property type="entry name" value="4-HYDROXYPHENYLACETATE 3-MONOOXYGENASE-RELATED"/>
    <property type="match status" value="1"/>
</dbReference>
<sequence length="481" mass="54152">MMTCVDGKTYLNRINRLGNNVWIDGKPVSGNISDHPAFSGVMSSQAKLYDLQRQPDLLDSLTFISSKTGQRVPMSYLEPKSKADLSRRSLAFQIRARYHGGMMGRSPDYMNTVVMAFAACAEFFGNPKGIENMRRYYDFCQGNDISLTHTFINPQTNRSAIHFDNADDPIAARMIAQNDQGIVIHGARLLATQGGITDEIMVFPTGAFHFDQGYAYAFCIPSNTPGLKFLSRESFDYGKSIFDHPLGARFEETDSIVVFDHVIVPWDRVFLHGDTETASKLYSESGFIPHQVHHVTSKNIVKIEFILGIIQSMIDSINIGEYQHIQEKTAKVIISLETLKALLTAAETHASLDRWGTMTPDRKPLLAAMNIFPRIYPRLIEIIQLIGASGLVSIPGAKDFSSAQGADLRKYLQGTDRDGYEKVKLFRLAWDLSLSAFAGRQTLYERFFFGDPVRLAGTLYREYDRAEYVTRIKEFLAEKNE</sequence>
<dbReference type="SUPFAM" id="SSF56645">
    <property type="entry name" value="Acyl-CoA dehydrogenase NM domain-like"/>
    <property type="match status" value="1"/>
</dbReference>
<keyword evidence="7" id="KW-1185">Reference proteome</keyword>
<dbReference type="PANTHER" id="PTHR36117:SF3">
    <property type="entry name" value="4-HYDROXYPHENYLACETATE 3-MONOOXYGENASE-RELATED"/>
    <property type="match status" value="1"/>
</dbReference>
<dbReference type="Gene3D" id="1.20.140.10">
    <property type="entry name" value="Butyryl-CoA Dehydrogenase, subunit A, domain 3"/>
    <property type="match status" value="1"/>
</dbReference>
<reference evidence="6 7" key="1">
    <citation type="submission" date="2021-01" db="EMBL/GenBank/DDBJ databases">
        <title>Genomic Encyclopedia of Type Strains, Phase IV (KMG-IV): sequencing the most valuable type-strain genomes for metagenomic binning, comparative biology and taxonomic classification.</title>
        <authorList>
            <person name="Goeker M."/>
        </authorList>
    </citation>
    <scope>NUCLEOTIDE SEQUENCE [LARGE SCALE GENOMIC DNA]</scope>
    <source>
        <strain evidence="6 7">DSM 100968</strain>
    </source>
</reference>
<dbReference type="Gene3D" id="1.10.3140.10">
    <property type="entry name" value="4-hydroxybutyryl-coa dehydratase, domain 1"/>
    <property type="match status" value="1"/>
</dbReference>
<protein>
    <submittedName>
        <fullName evidence="6">4-hydroxyphenylacetate 3-monooxygenase</fullName>
        <ecNumber evidence="6">1.14.14.9</ecNumber>
    </submittedName>
</protein>
<dbReference type="Pfam" id="PF03241">
    <property type="entry name" value="HpaB"/>
    <property type="match status" value="1"/>
</dbReference>
<evidence type="ECO:0000256" key="1">
    <source>
        <dbReference type="ARBA" id="ARBA00022630"/>
    </source>
</evidence>
<dbReference type="InterPro" id="IPR046373">
    <property type="entry name" value="Acyl-CoA_Oxase/DH_mid-dom_sf"/>
</dbReference>
<comment type="caution">
    <text evidence="6">The sequence shown here is derived from an EMBL/GenBank/DDBJ whole genome shotgun (WGS) entry which is preliminary data.</text>
</comment>
<gene>
    <name evidence="6" type="ORF">JOC27_001389</name>
</gene>
<dbReference type="NCBIfam" id="TIGR02309">
    <property type="entry name" value="HpaB-1"/>
    <property type="match status" value="1"/>
</dbReference>
<dbReference type="InterPro" id="IPR036250">
    <property type="entry name" value="AcylCo_DH-like_C"/>
</dbReference>
<dbReference type="InterPro" id="IPR004925">
    <property type="entry name" value="HpaB/PvcC/4-BUDH"/>
</dbReference>
<keyword evidence="2" id="KW-0274">FAD</keyword>
<dbReference type="EMBL" id="JAFBEV010000010">
    <property type="protein sequence ID" value="MBM7657938.1"/>
    <property type="molecule type" value="Genomic_DNA"/>
</dbReference>
<dbReference type="PIRSF" id="PIRSF000331">
    <property type="entry name" value="HpaA_HpaB"/>
    <property type="match status" value="1"/>
</dbReference>
<dbReference type="Pfam" id="PF11794">
    <property type="entry name" value="HpaB_N"/>
    <property type="match status" value="1"/>
</dbReference>
<dbReference type="Proteomes" id="UP000823201">
    <property type="component" value="Unassembled WGS sequence"/>
</dbReference>
<dbReference type="InterPro" id="IPR009100">
    <property type="entry name" value="AcylCoA_DH/oxidase_NM_dom_sf"/>
</dbReference>
<evidence type="ECO:0000313" key="6">
    <source>
        <dbReference type="EMBL" id="MBM7657938.1"/>
    </source>
</evidence>
<organism evidence="6 7">
    <name type="scientific">Sporolactobacillus spathodeae</name>
    <dbReference type="NCBI Taxonomy" id="1465502"/>
    <lineage>
        <taxon>Bacteria</taxon>
        <taxon>Bacillati</taxon>
        <taxon>Bacillota</taxon>
        <taxon>Bacilli</taxon>
        <taxon>Bacillales</taxon>
        <taxon>Sporolactobacillaceae</taxon>
        <taxon>Sporolactobacillus</taxon>
    </lineage>
</organism>
<evidence type="ECO:0000259" key="5">
    <source>
        <dbReference type="Pfam" id="PF11794"/>
    </source>
</evidence>